<sequence>MCLVPRDQYTCVLSHVTNIYVSCPTADCVSQGTCQCPEGEQGDPELFCYLPGSQVLAVSGANSRLTGWTNQRDADLVLPGRLRLTGFTTQQLSSDHLCHFQIFGETRMYQNRLLLVGMEVNFRRTGGDLEQDWVATRVRWEIMAGENTIIEWGRIYFYETPADSDVQDTEESDSDLSAGSGSGDSDSTFTDTETDDVTPAWGPPVQLDLGGGQTAAWVLDTDNFARLSLADCSTDVIFRSPLVADFQLTREAGMGVVLSPQADGVTFTSSEQYLGSRLTTYGDLSDQQILLHTGLEYPGLQDSNTTTGQLHTSTASSYRDLCFDLEKQTRAMQDCGLVLGQQVVECLLTDDQEDNLKPLKLFKSCIECACPKLSDVCFSVPEQPECQELVQ</sequence>
<name>A0ABM0ZZZ1_APLCA</name>
<evidence type="ECO:0000313" key="2">
    <source>
        <dbReference type="Proteomes" id="UP000694888"/>
    </source>
</evidence>
<gene>
    <name evidence="3" type="primary">LOC101852625</name>
</gene>
<dbReference type="GeneID" id="101852625"/>
<organism evidence="2 3">
    <name type="scientific">Aplysia californica</name>
    <name type="common">California sea hare</name>
    <dbReference type="NCBI Taxonomy" id="6500"/>
    <lineage>
        <taxon>Eukaryota</taxon>
        <taxon>Metazoa</taxon>
        <taxon>Spiralia</taxon>
        <taxon>Lophotrochozoa</taxon>
        <taxon>Mollusca</taxon>
        <taxon>Gastropoda</taxon>
        <taxon>Heterobranchia</taxon>
        <taxon>Euthyneura</taxon>
        <taxon>Tectipleura</taxon>
        <taxon>Aplysiida</taxon>
        <taxon>Aplysioidea</taxon>
        <taxon>Aplysiidae</taxon>
        <taxon>Aplysia</taxon>
    </lineage>
</organism>
<evidence type="ECO:0000313" key="3">
    <source>
        <dbReference type="RefSeq" id="XP_012938021.1"/>
    </source>
</evidence>
<feature type="region of interest" description="Disordered" evidence="1">
    <location>
        <begin position="164"/>
        <end position="205"/>
    </location>
</feature>
<feature type="compositionally biased region" description="Acidic residues" evidence="1">
    <location>
        <begin position="165"/>
        <end position="174"/>
    </location>
</feature>
<dbReference type="Proteomes" id="UP000694888">
    <property type="component" value="Unplaced"/>
</dbReference>
<keyword evidence="2" id="KW-1185">Reference proteome</keyword>
<proteinExistence type="predicted"/>
<reference evidence="3" key="1">
    <citation type="submission" date="2025-08" db="UniProtKB">
        <authorList>
            <consortium name="RefSeq"/>
        </authorList>
    </citation>
    <scope>IDENTIFICATION</scope>
</reference>
<dbReference type="RefSeq" id="XP_012938021.1">
    <property type="nucleotide sequence ID" value="XM_013082567.2"/>
</dbReference>
<evidence type="ECO:0000256" key="1">
    <source>
        <dbReference type="SAM" id="MobiDB-lite"/>
    </source>
</evidence>
<feature type="compositionally biased region" description="Low complexity" evidence="1">
    <location>
        <begin position="175"/>
        <end position="191"/>
    </location>
</feature>
<protein>
    <submittedName>
        <fullName evidence="3">Uncharacterized protein LOC101852625</fullName>
    </submittedName>
</protein>
<accession>A0ABM0ZZZ1</accession>